<evidence type="ECO:0000256" key="1">
    <source>
        <dbReference type="ARBA" id="ARBA00004236"/>
    </source>
</evidence>
<evidence type="ECO:0000313" key="8">
    <source>
        <dbReference type="Proteomes" id="UP000606991"/>
    </source>
</evidence>
<evidence type="ECO:0000256" key="4">
    <source>
        <dbReference type="ARBA" id="ARBA00023136"/>
    </source>
</evidence>
<evidence type="ECO:0000256" key="3">
    <source>
        <dbReference type="ARBA" id="ARBA00022475"/>
    </source>
</evidence>
<reference evidence="7 8" key="1">
    <citation type="submission" date="2020-10" db="EMBL/GenBank/DDBJ databases">
        <title>Ca. Dormibacterota MAGs.</title>
        <authorList>
            <person name="Montgomery K."/>
        </authorList>
    </citation>
    <scope>NUCLEOTIDE SEQUENCE [LARGE SCALE GENOMIC DNA]</scope>
    <source>
        <strain evidence="7">SC8812_S17_18</strain>
    </source>
</reference>
<protein>
    <submittedName>
        <fullName evidence="7">SdiA-regulated domain-containing protein</fullName>
    </submittedName>
</protein>
<accession>A0A934JZH8</accession>
<evidence type="ECO:0000256" key="2">
    <source>
        <dbReference type="ARBA" id="ARBA00009852"/>
    </source>
</evidence>
<gene>
    <name evidence="7" type="ORF">JF886_04595</name>
</gene>
<sequence>MVSSNVVRRHRAGALAASMALAMAGCASVASSSVSPAEVSTGSGPASGTAATPASLSGCPPAQPEAALPVLAHLAGSPDDLTVDRAGHIWVTALAAHRITELTASGTVIATLSDPGGPEGIVELPDGRFVVADQETNALSTFAAGVRAPTRLLTLSNHSSNLGVDGIYYDTVAQRLLVPDSPNGTLLAYAVGGATTALVHGLGRPVAATTDPAGNTYIGMENAPGVLMVAPNGATRSLSSFRQVDEVVYLNGLLYVADLAGTVAAVDPASGRTTTLVTAAPEPQGLAATAAGTLLLVDEAARTITTLRPCR</sequence>
<organism evidence="7 8">
    <name type="scientific">Candidatus Aeolococcus gillhamiae</name>
    <dbReference type="NCBI Taxonomy" id="3127015"/>
    <lineage>
        <taxon>Bacteria</taxon>
        <taxon>Bacillati</taxon>
        <taxon>Candidatus Dormiibacterota</taxon>
        <taxon>Candidatus Dormibacteria</taxon>
        <taxon>Candidatus Aeolococcales</taxon>
        <taxon>Candidatus Aeolococcaceae</taxon>
        <taxon>Candidatus Aeolococcus</taxon>
    </lineage>
</organism>
<feature type="compositionally biased region" description="Polar residues" evidence="5">
    <location>
        <begin position="41"/>
        <end position="55"/>
    </location>
</feature>
<dbReference type="RefSeq" id="WP_337310067.1">
    <property type="nucleotide sequence ID" value="NZ_JAEKNS010000053.1"/>
</dbReference>
<dbReference type="SUPFAM" id="SSF101898">
    <property type="entry name" value="NHL repeat"/>
    <property type="match status" value="1"/>
</dbReference>
<evidence type="ECO:0000256" key="6">
    <source>
        <dbReference type="SAM" id="SignalP"/>
    </source>
</evidence>
<comment type="similarity">
    <text evidence="2">Belongs to the YjiK family.</text>
</comment>
<name>A0A934JZH8_9BACT</name>
<proteinExistence type="inferred from homology"/>
<dbReference type="Gene3D" id="2.120.10.30">
    <property type="entry name" value="TolB, C-terminal domain"/>
    <property type="match status" value="1"/>
</dbReference>
<keyword evidence="3" id="KW-1003">Cell membrane</keyword>
<dbReference type="AlphaFoldDB" id="A0A934JZH8"/>
<keyword evidence="6" id="KW-0732">Signal</keyword>
<comment type="caution">
    <text evidence="7">The sequence shown here is derived from an EMBL/GenBank/DDBJ whole genome shotgun (WGS) entry which is preliminary data.</text>
</comment>
<feature type="region of interest" description="Disordered" evidence="5">
    <location>
        <begin position="35"/>
        <end position="60"/>
    </location>
</feature>
<dbReference type="InterPro" id="IPR009722">
    <property type="entry name" value="YjiK/CarP"/>
</dbReference>
<dbReference type="GO" id="GO:0005886">
    <property type="term" value="C:plasma membrane"/>
    <property type="evidence" value="ECO:0007669"/>
    <property type="project" value="UniProtKB-SubCell"/>
</dbReference>
<evidence type="ECO:0000313" key="7">
    <source>
        <dbReference type="EMBL" id="MBJ7594133.1"/>
    </source>
</evidence>
<keyword evidence="4" id="KW-0472">Membrane</keyword>
<dbReference type="EMBL" id="JAEKNS010000053">
    <property type="protein sequence ID" value="MBJ7594133.1"/>
    <property type="molecule type" value="Genomic_DNA"/>
</dbReference>
<dbReference type="Pfam" id="PF06977">
    <property type="entry name" value="SdiA-regulated"/>
    <property type="match status" value="1"/>
</dbReference>
<dbReference type="Proteomes" id="UP000606991">
    <property type="component" value="Unassembled WGS sequence"/>
</dbReference>
<dbReference type="InterPro" id="IPR011042">
    <property type="entry name" value="6-blade_b-propeller_TolB-like"/>
</dbReference>
<evidence type="ECO:0000256" key="5">
    <source>
        <dbReference type="SAM" id="MobiDB-lite"/>
    </source>
</evidence>
<comment type="subcellular location">
    <subcellularLocation>
        <location evidence="1">Cell membrane</location>
    </subcellularLocation>
</comment>
<feature type="chain" id="PRO_5036837489" evidence="6">
    <location>
        <begin position="30"/>
        <end position="311"/>
    </location>
</feature>
<feature type="signal peptide" evidence="6">
    <location>
        <begin position="1"/>
        <end position="29"/>
    </location>
</feature>